<dbReference type="GO" id="GO:0007018">
    <property type="term" value="P:microtubule-based movement"/>
    <property type="evidence" value="ECO:0007669"/>
    <property type="project" value="InterPro"/>
</dbReference>
<dbReference type="InterPro" id="IPR019821">
    <property type="entry name" value="Kinesin_motor_CS"/>
</dbReference>
<dbReference type="Proteomes" id="UP000247702">
    <property type="component" value="Unassembled WGS sequence"/>
</dbReference>
<dbReference type="InterPro" id="IPR027640">
    <property type="entry name" value="Kinesin-like_fam"/>
</dbReference>
<comment type="similarity">
    <text evidence="11">Belongs to the TRAFAC class myosin-kinesin ATPase superfamily. Kinesin family.</text>
</comment>
<dbReference type="SMART" id="SM00129">
    <property type="entry name" value="KISc"/>
    <property type="match status" value="1"/>
</dbReference>
<dbReference type="CDD" id="cd01372">
    <property type="entry name" value="KISc_KIF4"/>
    <property type="match status" value="1"/>
</dbReference>
<dbReference type="PRINTS" id="PR00380">
    <property type="entry name" value="KINESINHEAVY"/>
</dbReference>
<evidence type="ECO:0000313" key="17">
    <source>
        <dbReference type="Proteomes" id="UP000247702"/>
    </source>
</evidence>
<evidence type="ECO:0000256" key="4">
    <source>
        <dbReference type="ARBA" id="ARBA00022701"/>
    </source>
</evidence>
<feature type="compositionally biased region" description="Basic and acidic residues" evidence="13">
    <location>
        <begin position="1432"/>
        <end position="1444"/>
    </location>
</feature>
<comment type="subcellular location">
    <subcellularLocation>
        <location evidence="1">Cytoplasm</location>
        <location evidence="1">Cytoskeleton</location>
    </subcellularLocation>
</comment>
<keyword evidence="5" id="KW-0677">Repeat</keyword>
<evidence type="ECO:0000259" key="14">
    <source>
        <dbReference type="PROSITE" id="PS50067"/>
    </source>
</evidence>
<dbReference type="GO" id="GO:0016787">
    <property type="term" value="F:hydrolase activity"/>
    <property type="evidence" value="ECO:0007669"/>
    <property type="project" value="UniProtKB-KW"/>
</dbReference>
<evidence type="ECO:0000313" key="15">
    <source>
        <dbReference type="EMBL" id="GBC07641.1"/>
    </source>
</evidence>
<dbReference type="SUPFAM" id="SSF52540">
    <property type="entry name" value="P-loop containing nucleoside triphosphate hydrolases"/>
    <property type="match status" value="1"/>
</dbReference>
<keyword evidence="6 11" id="KW-0547">Nucleotide-binding</keyword>
<protein>
    <submittedName>
        <fullName evidence="16">P-loop containing nucleoside triphosphate hydrolase protein</fullName>
    </submittedName>
</protein>
<dbReference type="Proteomes" id="UP000615446">
    <property type="component" value="Unassembled WGS sequence"/>
</dbReference>
<feature type="compositionally biased region" description="Basic and acidic residues" evidence="13">
    <location>
        <begin position="1006"/>
        <end position="1016"/>
    </location>
</feature>
<evidence type="ECO:0000256" key="12">
    <source>
        <dbReference type="SAM" id="Coils"/>
    </source>
</evidence>
<comment type="caution">
    <text evidence="15">The sequence shown here is derived from an EMBL/GenBank/DDBJ whole genome shotgun (WGS) entry which is preliminary data.</text>
</comment>
<dbReference type="Gene3D" id="3.40.850.10">
    <property type="entry name" value="Kinesin motor domain"/>
    <property type="match status" value="1"/>
</dbReference>
<keyword evidence="3" id="KW-0853">WD repeat</keyword>
<feature type="compositionally biased region" description="Polar residues" evidence="13">
    <location>
        <begin position="580"/>
        <end position="591"/>
    </location>
</feature>
<keyword evidence="9 11" id="KW-0505">Motor protein</keyword>
<dbReference type="PANTHER" id="PTHR47969">
    <property type="entry name" value="CHROMOSOME-ASSOCIATED KINESIN KIF4A-RELATED"/>
    <property type="match status" value="1"/>
</dbReference>
<gene>
    <name evidence="16" type="ORF">RCL2_001368100</name>
    <name evidence="15" type="ORF">RclHR1_00760011</name>
</gene>
<evidence type="ECO:0000256" key="8">
    <source>
        <dbReference type="ARBA" id="ARBA00023054"/>
    </source>
</evidence>
<evidence type="ECO:0000256" key="3">
    <source>
        <dbReference type="ARBA" id="ARBA00022574"/>
    </source>
</evidence>
<dbReference type="GO" id="GO:0005524">
    <property type="term" value="F:ATP binding"/>
    <property type="evidence" value="ECO:0007669"/>
    <property type="project" value="UniProtKB-UniRule"/>
</dbReference>
<sequence>MTSTSVRVALRVRPLNKKETLQNCSECLTLIPDAPQILIGTDKSFTFDYVFSSDTEQEEVFQECASPLIDKLGEGYNVTILAYGQTGSGKTYSMGTALDGSNIPPEHQGIVPRAITKLFTDLEERKEKNPSYQYEVYVSFLELYNEDLIDLLNPQSRENNKKGKSDLMIREDANGQIYWAGVKEVQVSDPDELLGQLQKGSLCRTVASTDMNMVSSRSHAIFSVILKQTKIENLEENKENDGPPPAESSAASKRKSKQKSLTSKVTSKFHFVDLAGSERLKRTNAVGDRAKEGIAINGGLLALGNVISALGDESRKVTHIPYRDSKLTRLLQDSLGGNSQTLMLACVSPADSNFMETLNTLKYANRARNIKNKVSVNESYGGNSVEINQLRGQISRLKMEIQTLRAGGCNEESSRKYEEEIKSLKGELGMSKMKLHSVEQELISVKAEKNTLLMEISFNDQDLSEADREHKIKTHRIVQGYESEIKSLRDQVNELLTAQAAQHPRKSSLAGTTPGREKGHIKFSDPHIYSSDEDILHHNNDNNNNKENGEKKGKKKKKRSSKKSKTRADGHFPVSDEASTKISPVGTSSSHQLEHVVNEQNIEEAKTLFTQYEEDEENIEEGEGENWEGEAFKLTRKLRRRSKTRDKLEKAKEQIRQSYMLIKNGGSIHDDPLLSQLIKTPSSTKSESYIDQMMVNHPKEKRRSSSVSFSEIQTIEVPEWQESNPPPQPQPTRRTSNSSRSVSFSDQPISPGSTKSSQNSTGCSSQQQQNVIALTRMLHQIQADIAVKEQLVSQLERAEQEYTYMRAQYEQKLADMQETLVTLQQERNAAVKRAQNASNGVSTRDKNSILAELKARYEHKMKRLIQEIGELRRKYNEATQSNTTSKNQNETMLKSMRAQIEQLKAEKMRTMKRMKDEAERVREITERNQRELQNLRRKEKAAQEQKKRLERTSEMQKIMLEKRQKEVLQTNSKLKSVMSLLKRTTTPKSITKAFRNHKRQSISNGEDGKESRRSSDDLSPIYDEVFASGYDKKKLLDEAIYKYISGRQTLAMMDEWIVKRNNLQEEKNELLEEREKIITSEIGNELGGDAQALDDKIEMITSEITYISAKIHSLQSSIAAEQEESENRKQEKSNGENSKEAEDKPRRNSTKTGKAEKKLSFILPENATPEASYDVAVRILRNLDEFESYTILESFFKDIVDLRTGDWSRQMTLEQQEKTIMDLRKTLLAMRRAAVLTTSEYEKKNKELEEALRLNGRSPSPSTPEKRELQMDDIENSTANAISLFDHKLDQAYAEVEAAVSAGVLGTPGQMGSTSRRNSYFFDDDAAYFSSSPLSASPMNTGHHNNRASFSRPPIPPGWLNLQPREKVPEQINELQSSAPDVPTNVKRKDSGNSDSSSGSNNADSNNNVKRRSSNGRRLKRPSNGPPTPSTPKDEHVSPLERTRSLNSQPLERTRSLNSQPLERTRSIGQPLERTRSSDQHYERTRSSVQISSSRRSSLRDGSTILAHNRQSSLTSMGFYLESGGDGPRDSGYFSSGDKRRSQSSMARRGSKDITAALHMRQSSYGRNSPDSDDAASVTSTTSEREKRALMAHHTHTRSETPTGDNVFDRLSKSQTQSSSAKKYSGERRGSVASITSVSSVTKGVPGGVEDTLAALEGRREEYVKSPVQEVQA</sequence>
<feature type="compositionally biased region" description="Low complexity" evidence="13">
    <location>
        <begin position="1613"/>
        <end position="1623"/>
    </location>
</feature>
<feature type="coiled-coil region" evidence="12">
    <location>
        <begin position="1053"/>
        <end position="1080"/>
    </location>
</feature>
<evidence type="ECO:0000256" key="6">
    <source>
        <dbReference type="ARBA" id="ARBA00022741"/>
    </source>
</evidence>
<keyword evidence="17" id="KW-1185">Reference proteome</keyword>
<keyword evidence="7 11" id="KW-0067">ATP-binding</keyword>
<dbReference type="FunFam" id="3.40.850.10:FF:000011">
    <property type="entry name" value="Kinesin family member 21A"/>
    <property type="match status" value="1"/>
</dbReference>
<dbReference type="GO" id="GO:0005875">
    <property type="term" value="C:microtubule associated complex"/>
    <property type="evidence" value="ECO:0007669"/>
    <property type="project" value="TreeGrafter"/>
</dbReference>
<dbReference type="PROSITE" id="PS00411">
    <property type="entry name" value="KINESIN_MOTOR_1"/>
    <property type="match status" value="1"/>
</dbReference>
<keyword evidence="10" id="KW-0206">Cytoskeleton</keyword>
<dbReference type="InterPro" id="IPR001752">
    <property type="entry name" value="Kinesin_motor_dom"/>
</dbReference>
<feature type="compositionally biased region" description="Basic and acidic residues" evidence="13">
    <location>
        <begin position="1473"/>
        <end position="1486"/>
    </location>
</feature>
<dbReference type="GO" id="GO:0005874">
    <property type="term" value="C:microtubule"/>
    <property type="evidence" value="ECO:0007669"/>
    <property type="project" value="UniProtKB-KW"/>
</dbReference>
<feature type="compositionally biased region" description="Polar residues" evidence="13">
    <location>
        <begin position="1333"/>
        <end position="1349"/>
    </location>
</feature>
<feature type="compositionally biased region" description="Polar residues" evidence="13">
    <location>
        <begin position="746"/>
        <end position="764"/>
    </location>
</feature>
<evidence type="ECO:0000256" key="10">
    <source>
        <dbReference type="ARBA" id="ARBA00023212"/>
    </source>
</evidence>
<feature type="domain" description="Kinesin motor" evidence="14">
    <location>
        <begin position="5"/>
        <end position="370"/>
    </location>
</feature>
<feature type="compositionally biased region" description="Basic residues" evidence="13">
    <location>
        <begin position="1409"/>
        <end position="1421"/>
    </location>
</feature>
<evidence type="ECO:0000256" key="13">
    <source>
        <dbReference type="SAM" id="MobiDB-lite"/>
    </source>
</evidence>
<dbReference type="STRING" id="94130.A0A2Z6RZD6"/>
<feature type="region of interest" description="Disordered" evidence="13">
    <location>
        <begin position="929"/>
        <end position="951"/>
    </location>
</feature>
<accession>A0A2Z6RZD6</accession>
<feature type="compositionally biased region" description="Low complexity" evidence="13">
    <location>
        <begin position="731"/>
        <end position="745"/>
    </location>
</feature>
<reference evidence="16" key="2">
    <citation type="submission" date="2019-10" db="EMBL/GenBank/DDBJ databases">
        <title>Conservation and host-specific expression of non-tandemly repeated heterogenous ribosome RNA gene in arbuscular mycorrhizal fungi.</title>
        <authorList>
            <person name="Maeda T."/>
            <person name="Kobayashi Y."/>
            <person name="Nakagawa T."/>
            <person name="Ezawa T."/>
            <person name="Yamaguchi K."/>
            <person name="Bino T."/>
            <person name="Nishimoto Y."/>
            <person name="Shigenobu S."/>
            <person name="Kawaguchi M."/>
        </authorList>
    </citation>
    <scope>NUCLEOTIDE SEQUENCE</scope>
    <source>
        <strain evidence="16">HR1</strain>
    </source>
</reference>
<feature type="region of interest" description="Disordered" evidence="13">
    <location>
        <begin position="1333"/>
        <end position="1362"/>
    </location>
</feature>
<keyword evidence="8 12" id="KW-0175">Coiled coil</keyword>
<organism evidence="15 17">
    <name type="scientific">Rhizophagus clarus</name>
    <dbReference type="NCBI Taxonomy" id="94130"/>
    <lineage>
        <taxon>Eukaryota</taxon>
        <taxon>Fungi</taxon>
        <taxon>Fungi incertae sedis</taxon>
        <taxon>Mucoromycota</taxon>
        <taxon>Glomeromycotina</taxon>
        <taxon>Glomeromycetes</taxon>
        <taxon>Glomerales</taxon>
        <taxon>Glomeraceae</taxon>
        <taxon>Rhizophagus</taxon>
    </lineage>
</organism>
<dbReference type="GO" id="GO:0051231">
    <property type="term" value="P:spindle elongation"/>
    <property type="evidence" value="ECO:0007669"/>
    <property type="project" value="TreeGrafter"/>
</dbReference>
<evidence type="ECO:0000256" key="7">
    <source>
        <dbReference type="ARBA" id="ARBA00022840"/>
    </source>
</evidence>
<evidence type="ECO:0000256" key="11">
    <source>
        <dbReference type="PROSITE-ProRule" id="PRU00283"/>
    </source>
</evidence>
<reference evidence="15 17" key="1">
    <citation type="submission" date="2017-11" db="EMBL/GenBank/DDBJ databases">
        <title>The genome of Rhizophagus clarus HR1 reveals common genetic basis of auxotrophy among arbuscular mycorrhizal fungi.</title>
        <authorList>
            <person name="Kobayashi Y."/>
        </authorList>
    </citation>
    <scope>NUCLEOTIDE SEQUENCE [LARGE SCALE GENOMIC DNA]</scope>
    <source>
        <strain evidence="15 17">HR1</strain>
    </source>
</reference>
<evidence type="ECO:0000256" key="2">
    <source>
        <dbReference type="ARBA" id="ARBA00022490"/>
    </source>
</evidence>
<dbReference type="InterPro" id="IPR036961">
    <property type="entry name" value="Kinesin_motor_dom_sf"/>
</dbReference>
<keyword evidence="2" id="KW-0963">Cytoplasm</keyword>
<feature type="compositionally biased region" description="Basic residues" evidence="13">
    <location>
        <begin position="552"/>
        <end position="565"/>
    </location>
</feature>
<feature type="region of interest" description="Disordered" evidence="13">
    <location>
        <begin position="1376"/>
        <end position="1648"/>
    </location>
</feature>
<evidence type="ECO:0000256" key="9">
    <source>
        <dbReference type="ARBA" id="ARBA00023175"/>
    </source>
</evidence>
<dbReference type="EMBL" id="BEXD01004159">
    <property type="protein sequence ID" value="GBC07641.1"/>
    <property type="molecule type" value="Genomic_DNA"/>
</dbReference>
<dbReference type="OrthoDB" id="3176171at2759"/>
<feature type="compositionally biased region" description="Basic and acidic residues" evidence="13">
    <location>
        <begin position="1125"/>
        <end position="1146"/>
    </location>
</feature>
<feature type="compositionally biased region" description="Low complexity" evidence="13">
    <location>
        <begin position="1631"/>
        <end position="1642"/>
    </location>
</feature>
<evidence type="ECO:0000256" key="5">
    <source>
        <dbReference type="ARBA" id="ARBA00022737"/>
    </source>
</evidence>
<feature type="binding site" evidence="11">
    <location>
        <begin position="84"/>
        <end position="91"/>
    </location>
    <ligand>
        <name>ATP</name>
        <dbReference type="ChEBI" id="CHEBI:30616"/>
    </ligand>
</feature>
<dbReference type="PROSITE" id="PS50067">
    <property type="entry name" value="KINESIN_MOTOR_2"/>
    <property type="match status" value="1"/>
</dbReference>
<evidence type="ECO:0000313" key="16">
    <source>
        <dbReference type="EMBL" id="GES86628.1"/>
    </source>
</evidence>
<feature type="compositionally biased region" description="Low complexity" evidence="13">
    <location>
        <begin position="1487"/>
        <end position="1503"/>
    </location>
</feature>
<feature type="region of interest" description="Disordered" evidence="13">
    <location>
        <begin position="715"/>
        <end position="764"/>
    </location>
</feature>
<dbReference type="GO" id="GO:0008017">
    <property type="term" value="F:microtubule binding"/>
    <property type="evidence" value="ECO:0007669"/>
    <property type="project" value="InterPro"/>
</dbReference>
<proteinExistence type="inferred from homology"/>
<dbReference type="PANTHER" id="PTHR47969:SF15">
    <property type="entry name" value="CHROMOSOME-ASSOCIATED KINESIN KIF4A-RELATED"/>
    <property type="match status" value="1"/>
</dbReference>
<feature type="compositionally biased region" description="Low complexity" evidence="13">
    <location>
        <begin position="1393"/>
        <end position="1408"/>
    </location>
</feature>
<dbReference type="InterPro" id="IPR027417">
    <property type="entry name" value="P-loop_NTPase"/>
</dbReference>
<feature type="compositionally biased region" description="Polar residues" evidence="13">
    <location>
        <begin position="1445"/>
        <end position="1462"/>
    </location>
</feature>
<keyword evidence="16" id="KW-0378">Hydrolase</keyword>
<feature type="region of interest" description="Disordered" evidence="13">
    <location>
        <begin position="235"/>
        <end position="262"/>
    </location>
</feature>
<evidence type="ECO:0000256" key="1">
    <source>
        <dbReference type="ARBA" id="ARBA00004245"/>
    </source>
</evidence>
<feature type="region of interest" description="Disordered" evidence="13">
    <location>
        <begin position="988"/>
        <end position="1016"/>
    </location>
</feature>
<keyword evidence="4" id="KW-0493">Microtubule</keyword>
<name>A0A2Z6RZD6_9GLOM</name>
<dbReference type="GO" id="GO:0007052">
    <property type="term" value="P:mitotic spindle organization"/>
    <property type="evidence" value="ECO:0007669"/>
    <property type="project" value="TreeGrafter"/>
</dbReference>
<feature type="compositionally biased region" description="Basic and acidic residues" evidence="13">
    <location>
        <begin position="515"/>
        <end position="525"/>
    </location>
</feature>
<dbReference type="Pfam" id="PF00225">
    <property type="entry name" value="Kinesin"/>
    <property type="match status" value="1"/>
</dbReference>
<feature type="region of interest" description="Disordered" evidence="13">
    <location>
        <begin position="1118"/>
        <end position="1161"/>
    </location>
</feature>
<feature type="region of interest" description="Disordered" evidence="13">
    <location>
        <begin position="499"/>
        <end position="591"/>
    </location>
</feature>
<dbReference type="GO" id="GO:0003777">
    <property type="term" value="F:microtubule motor activity"/>
    <property type="evidence" value="ECO:0007669"/>
    <property type="project" value="InterPro"/>
</dbReference>
<dbReference type="Pfam" id="PF25764">
    <property type="entry name" value="KIF21A_4th"/>
    <property type="match status" value="1"/>
</dbReference>
<dbReference type="EMBL" id="BLAL01000162">
    <property type="protein sequence ID" value="GES86628.1"/>
    <property type="molecule type" value="Genomic_DNA"/>
</dbReference>